<reference evidence="1 2" key="1">
    <citation type="submission" date="2016-08" db="EMBL/GenBank/DDBJ databases">
        <authorList>
            <consortium name="Pathogen Informatics"/>
        </authorList>
    </citation>
    <scope>NUCLEOTIDE SEQUENCE [LARGE SCALE GENOMIC DNA]</scope>
    <source>
        <strain evidence="1 2">DK</strain>
    </source>
</reference>
<dbReference type="Pfam" id="PF06022">
    <property type="entry name" value="Cir_Bir_Yir"/>
    <property type="match status" value="2"/>
</dbReference>
<dbReference type="NCBIfam" id="TIGR01590">
    <property type="entry name" value="yir-bir-cir_Pla"/>
    <property type="match status" value="2"/>
</dbReference>
<sequence length="462" mass="54126">MTNSSDNLKDLYRKFATIDDYFYVTDDGHVRVDTAHTSILQYCNYENNSGTYDCNDYFQLTSCGFIYLLKTLKDNYKLEDDQLAKYVILWLSYKLNRHSKCSATNLNDFYTNNIEKNEYYNKKIKDDDTTTYKDIIEKKKDLMDNNEISKFNGLFSILFYLYNVFHDKSLNCQQNFNLAKNFADIFEDLIKDPNNKEKSLHTQILSTLLDDYNNLINKYGNKCSISQSISQLTPQNKPVESSLQTSEGTSSSSSILNTSIPGLSIFAIPYRKFATIDDYFYVTDDGHVRVDTAHTSILQYCNYENNSGTYDCNDYFQLTSCGFIYLLKTLKDNYKLEDDQLAKYVILWLSYKLNRHSKCSATNLNDFYTNNIEKNEYYNKKIKDDDTTTYKDIIDKKKDLMDIKEISKFNGLFSILFYLYNVFHDKSLNCQQNFNLAKNFADIFEDLIKDPNNKEKSLHTQI</sequence>
<accession>A0A1D3LCZ1</accession>
<dbReference type="InterPro" id="IPR006477">
    <property type="entry name" value="Yir_bir_cir"/>
</dbReference>
<evidence type="ECO:0000313" key="1">
    <source>
        <dbReference type="EMBL" id="SCM01180.1"/>
    </source>
</evidence>
<gene>
    <name evidence="1" type="ORF">PCHDK_000568100</name>
</gene>
<evidence type="ECO:0000313" key="2">
    <source>
        <dbReference type="Proteomes" id="UP000195879"/>
    </source>
</evidence>
<organism evidence="1 2">
    <name type="scientific">Plasmodium chabaudi adami</name>
    <dbReference type="NCBI Taxonomy" id="5826"/>
    <lineage>
        <taxon>Eukaryota</taxon>
        <taxon>Sar</taxon>
        <taxon>Alveolata</taxon>
        <taxon>Apicomplexa</taxon>
        <taxon>Aconoidasida</taxon>
        <taxon>Haemosporida</taxon>
        <taxon>Plasmodiidae</taxon>
        <taxon>Plasmodium</taxon>
        <taxon>Plasmodium (Vinckeia)</taxon>
    </lineage>
</organism>
<dbReference type="Proteomes" id="UP000195879">
    <property type="component" value="Unassembled WGS sequence"/>
</dbReference>
<protein>
    <submittedName>
        <fullName evidence="1">CIR protein</fullName>
    </submittedName>
</protein>
<proteinExistence type="predicted"/>
<dbReference type="AlphaFoldDB" id="A0A1D3LCZ1"/>
<feature type="non-terminal residue" evidence="1">
    <location>
        <position position="462"/>
    </location>
</feature>
<name>A0A1D3LCZ1_PLACE</name>
<dbReference type="EMBL" id="FMIO01000640">
    <property type="protein sequence ID" value="SCM01180.1"/>
    <property type="molecule type" value="Genomic_DNA"/>
</dbReference>